<accession>A0A166W9K6</accession>
<organism evidence="1 2">
    <name type="scientific">Athelia psychrophila</name>
    <dbReference type="NCBI Taxonomy" id="1759441"/>
    <lineage>
        <taxon>Eukaryota</taxon>
        <taxon>Fungi</taxon>
        <taxon>Dikarya</taxon>
        <taxon>Basidiomycota</taxon>
        <taxon>Agaricomycotina</taxon>
        <taxon>Agaricomycetes</taxon>
        <taxon>Agaricomycetidae</taxon>
        <taxon>Atheliales</taxon>
        <taxon>Atheliaceae</taxon>
        <taxon>Athelia</taxon>
    </lineage>
</organism>
<evidence type="ECO:0000313" key="2">
    <source>
        <dbReference type="Proteomes" id="UP000076532"/>
    </source>
</evidence>
<dbReference type="EMBL" id="KV417482">
    <property type="protein sequence ID" value="KZP33527.1"/>
    <property type="molecule type" value="Genomic_DNA"/>
</dbReference>
<sequence length="175" mass="19335">MSLTTSNTTLAVAISNTAQDKYKATTSAYKLNKLDVLFCLRSRGIGNCHFPFVLSSVDVYLNGSGHASPPIGYSSGRCHGACYWIQTLIGLPPNTRLWPGSFPIGRRTFSRDHHLEKEVPQTPEAARYGVVVRLITPTSSKLAWLVPVWECFPGHLFRTAQDLYEFNIADCAASQ</sequence>
<gene>
    <name evidence="1" type="ORF">FIBSPDRAFT_309135</name>
</gene>
<dbReference type="Proteomes" id="UP000076532">
    <property type="component" value="Unassembled WGS sequence"/>
</dbReference>
<proteinExistence type="predicted"/>
<name>A0A166W9K6_9AGAM</name>
<reference evidence="1 2" key="1">
    <citation type="journal article" date="2016" name="Mol. Biol. Evol.">
        <title>Comparative Genomics of Early-Diverging Mushroom-Forming Fungi Provides Insights into the Origins of Lignocellulose Decay Capabilities.</title>
        <authorList>
            <person name="Nagy L.G."/>
            <person name="Riley R."/>
            <person name="Tritt A."/>
            <person name="Adam C."/>
            <person name="Daum C."/>
            <person name="Floudas D."/>
            <person name="Sun H."/>
            <person name="Yadav J.S."/>
            <person name="Pangilinan J."/>
            <person name="Larsson K.H."/>
            <person name="Matsuura K."/>
            <person name="Barry K."/>
            <person name="Labutti K."/>
            <person name="Kuo R."/>
            <person name="Ohm R.A."/>
            <person name="Bhattacharya S.S."/>
            <person name="Shirouzu T."/>
            <person name="Yoshinaga Y."/>
            <person name="Martin F.M."/>
            <person name="Grigoriev I.V."/>
            <person name="Hibbett D.S."/>
        </authorList>
    </citation>
    <scope>NUCLEOTIDE SEQUENCE [LARGE SCALE GENOMIC DNA]</scope>
    <source>
        <strain evidence="1 2">CBS 109695</strain>
    </source>
</reference>
<keyword evidence="2" id="KW-1185">Reference proteome</keyword>
<protein>
    <submittedName>
        <fullName evidence="1">Uncharacterized protein</fullName>
    </submittedName>
</protein>
<dbReference type="AlphaFoldDB" id="A0A166W9K6"/>
<evidence type="ECO:0000313" key="1">
    <source>
        <dbReference type="EMBL" id="KZP33527.1"/>
    </source>
</evidence>